<dbReference type="Gene3D" id="3.30.40.10">
    <property type="entry name" value="Zinc/RING finger domain, C3HC4 (zinc finger)"/>
    <property type="match status" value="1"/>
</dbReference>
<dbReference type="RefSeq" id="XP_022669276.1">
    <property type="nucleotide sequence ID" value="XM_022813541.1"/>
</dbReference>
<evidence type="ECO:0000256" key="23">
    <source>
        <dbReference type="ARBA" id="ARBA00083547"/>
    </source>
</evidence>
<feature type="compositionally biased region" description="Low complexity" evidence="27">
    <location>
        <begin position="504"/>
        <end position="522"/>
    </location>
</feature>
<evidence type="ECO:0000256" key="5">
    <source>
        <dbReference type="ARBA" id="ARBA00012483"/>
    </source>
</evidence>
<feature type="compositionally biased region" description="Polar residues" evidence="27">
    <location>
        <begin position="1058"/>
        <end position="1077"/>
    </location>
</feature>
<evidence type="ECO:0000256" key="24">
    <source>
        <dbReference type="ARBA" id="ARBA00083942"/>
    </source>
</evidence>
<feature type="compositionally biased region" description="Low complexity" evidence="27">
    <location>
        <begin position="743"/>
        <end position="755"/>
    </location>
</feature>
<dbReference type="RefSeq" id="XP_022669275.1">
    <property type="nucleotide sequence ID" value="XM_022813540.1"/>
</dbReference>
<dbReference type="PANTHER" id="PTHR12603">
    <property type="entry name" value="CCR4-NOT TRANSCRIPTION COMPLEX RELATED"/>
    <property type="match status" value="1"/>
</dbReference>
<evidence type="ECO:0000259" key="29">
    <source>
        <dbReference type="PROSITE" id="PS50102"/>
    </source>
</evidence>
<dbReference type="InterPro" id="IPR000571">
    <property type="entry name" value="Znf_CCCH"/>
</dbReference>
<dbReference type="OrthoDB" id="1923159at2759"/>
<evidence type="ECO:0000256" key="4">
    <source>
        <dbReference type="ARBA" id="ARBA00004906"/>
    </source>
</evidence>
<comment type="function">
    <text evidence="18">Has E3 ubiquitin ligase activity, promoting ubiquitination and degradation of target proteins. Involved in activation of the JAK/STAT pathway. Catalyzes ubiquitination of methylated RBM15. Plays a role in quality control of translation of mitochondrial outer membrane-localized mRNA. As part of the PINK1-regulated signaling, upon mitochondria damage, ubiquitinates ABCE1 and thereby recruits autophagy receptors to the mitochondrial outer membrane to initiate mitophagy.</text>
</comment>
<evidence type="ECO:0000256" key="12">
    <source>
        <dbReference type="ARBA" id="ARBA00022786"/>
    </source>
</evidence>
<dbReference type="EnsemblMetazoa" id="XM_022813542">
    <property type="protein sequence ID" value="XP_022669277"/>
    <property type="gene ID" value="LOC111253721"/>
</dbReference>
<dbReference type="EnsemblMetazoa" id="XM_022813540">
    <property type="protein sequence ID" value="XP_022669275"/>
    <property type="gene ID" value="LOC111253721"/>
</dbReference>
<comment type="pathway">
    <text evidence="4">Protein modification; protein ubiquitination.</text>
</comment>
<dbReference type="RefSeq" id="XP_022669277.1">
    <property type="nucleotide sequence ID" value="XM_022813542.1"/>
</dbReference>
<feature type="zinc finger region" description="C3H1-type" evidence="26">
    <location>
        <begin position="182"/>
        <end position="209"/>
    </location>
</feature>
<evidence type="ECO:0000256" key="22">
    <source>
        <dbReference type="ARBA" id="ARBA00077837"/>
    </source>
</evidence>
<feature type="compositionally biased region" description="Low complexity" evidence="27">
    <location>
        <begin position="1023"/>
        <end position="1038"/>
    </location>
</feature>
<keyword evidence="13 26" id="KW-0862">Zinc</keyword>
<evidence type="ECO:0000256" key="1">
    <source>
        <dbReference type="ARBA" id="ARBA00000900"/>
    </source>
</evidence>
<dbReference type="GO" id="GO:0003723">
    <property type="term" value="F:RNA binding"/>
    <property type="evidence" value="ECO:0007669"/>
    <property type="project" value="UniProtKB-UniRule"/>
</dbReference>
<feature type="region of interest" description="Disordered" evidence="27">
    <location>
        <begin position="576"/>
        <end position="612"/>
    </location>
</feature>
<feature type="compositionally biased region" description="Polar residues" evidence="27">
    <location>
        <begin position="1001"/>
        <end position="1010"/>
    </location>
</feature>
<evidence type="ECO:0000256" key="3">
    <source>
        <dbReference type="ARBA" id="ARBA00004496"/>
    </source>
</evidence>
<evidence type="ECO:0000256" key="17">
    <source>
        <dbReference type="ARBA" id="ARBA00023242"/>
    </source>
</evidence>
<dbReference type="PROSITE" id="PS50103">
    <property type="entry name" value="ZF_C3H1"/>
    <property type="match status" value="1"/>
</dbReference>
<dbReference type="GO" id="GO:0061630">
    <property type="term" value="F:ubiquitin protein ligase activity"/>
    <property type="evidence" value="ECO:0007669"/>
    <property type="project" value="UniProtKB-EC"/>
</dbReference>
<dbReference type="GO" id="GO:0005634">
    <property type="term" value="C:nucleus"/>
    <property type="evidence" value="ECO:0007669"/>
    <property type="project" value="UniProtKB-SubCell"/>
</dbReference>
<feature type="compositionally biased region" description="Pro residues" evidence="27">
    <location>
        <begin position="847"/>
        <end position="860"/>
    </location>
</feature>
<dbReference type="CTD" id="4850"/>
<feature type="compositionally biased region" description="Low complexity" evidence="27">
    <location>
        <begin position="348"/>
        <end position="359"/>
    </location>
</feature>
<dbReference type="InParanoid" id="A0A7M7MDX3"/>
<dbReference type="SMART" id="SM00361">
    <property type="entry name" value="RRM_1"/>
    <property type="match status" value="1"/>
</dbReference>
<organism evidence="31 32">
    <name type="scientific">Varroa destructor</name>
    <name type="common">Honeybee mite</name>
    <dbReference type="NCBI Taxonomy" id="109461"/>
    <lineage>
        <taxon>Eukaryota</taxon>
        <taxon>Metazoa</taxon>
        <taxon>Ecdysozoa</taxon>
        <taxon>Arthropoda</taxon>
        <taxon>Chelicerata</taxon>
        <taxon>Arachnida</taxon>
        <taxon>Acari</taxon>
        <taxon>Parasitiformes</taxon>
        <taxon>Mesostigmata</taxon>
        <taxon>Gamasina</taxon>
        <taxon>Dermanyssoidea</taxon>
        <taxon>Varroidae</taxon>
        <taxon>Varroa</taxon>
    </lineage>
</organism>
<feature type="region of interest" description="Disordered" evidence="27">
    <location>
        <begin position="486"/>
        <end position="553"/>
    </location>
</feature>
<keyword evidence="9" id="KW-0808">Transferase</keyword>
<comment type="subunit">
    <text evidence="19">Interacts with CNOT1 via its C-terminus but does not stably associate with the CCR4-NOT complex. Interacts (via RING domain) with UBE2D2. Interacts with ABCE1, PINK1 and PELO.</text>
</comment>
<dbReference type="InterPro" id="IPR012677">
    <property type="entry name" value="Nucleotide-bd_a/b_plait_sf"/>
</dbReference>
<evidence type="ECO:0000259" key="28">
    <source>
        <dbReference type="PROSITE" id="PS50089"/>
    </source>
</evidence>
<feature type="domain" description="RRM" evidence="29">
    <location>
        <begin position="101"/>
        <end position="185"/>
    </location>
</feature>
<keyword evidence="12" id="KW-0833">Ubl conjugation pathway</keyword>
<evidence type="ECO:0000256" key="11">
    <source>
        <dbReference type="ARBA" id="ARBA00022771"/>
    </source>
</evidence>
<dbReference type="InterPro" id="IPR039515">
    <property type="entry name" value="NOT4_mRING-HC-C4C4"/>
</dbReference>
<dbReference type="InterPro" id="IPR039780">
    <property type="entry name" value="Mot2"/>
</dbReference>
<evidence type="ECO:0000256" key="27">
    <source>
        <dbReference type="SAM" id="MobiDB-lite"/>
    </source>
</evidence>
<evidence type="ECO:0000256" key="15">
    <source>
        <dbReference type="ARBA" id="ARBA00022884"/>
    </source>
</evidence>
<dbReference type="EC" id="2.3.2.27" evidence="5"/>
<feature type="compositionally biased region" description="Low complexity" evidence="27">
    <location>
        <begin position="311"/>
        <end position="327"/>
    </location>
</feature>
<keyword evidence="14" id="KW-0832">Ubl conjugation</keyword>
<evidence type="ECO:0000256" key="26">
    <source>
        <dbReference type="PROSITE-ProRule" id="PRU00723"/>
    </source>
</evidence>
<evidence type="ECO:0000256" key="21">
    <source>
        <dbReference type="ARBA" id="ARBA00075062"/>
    </source>
</evidence>
<feature type="region of interest" description="Disordered" evidence="27">
    <location>
        <begin position="236"/>
        <end position="263"/>
    </location>
</feature>
<comment type="subcellular location">
    <subcellularLocation>
        <location evidence="3">Cytoplasm</location>
    </subcellularLocation>
    <subcellularLocation>
        <location evidence="2">Nucleus</location>
    </subcellularLocation>
</comment>
<dbReference type="Proteomes" id="UP000594260">
    <property type="component" value="Unplaced"/>
</dbReference>
<evidence type="ECO:0000313" key="31">
    <source>
        <dbReference type="EnsemblMetazoa" id="XP_022669275"/>
    </source>
</evidence>
<dbReference type="InterPro" id="IPR000504">
    <property type="entry name" value="RRM_dom"/>
</dbReference>
<proteinExistence type="predicted"/>
<dbReference type="GO" id="GO:0030014">
    <property type="term" value="C:CCR4-NOT complex"/>
    <property type="evidence" value="ECO:0007669"/>
    <property type="project" value="InterPro"/>
</dbReference>
<feature type="compositionally biased region" description="Acidic residues" evidence="27">
    <location>
        <begin position="393"/>
        <end position="421"/>
    </location>
</feature>
<feature type="compositionally biased region" description="Polar residues" evidence="27">
    <location>
        <begin position="362"/>
        <end position="372"/>
    </location>
</feature>
<feature type="compositionally biased region" description="Basic and acidic residues" evidence="27">
    <location>
        <begin position="376"/>
        <end position="385"/>
    </location>
</feature>
<dbReference type="FunFam" id="3.30.70.330:FF:000044">
    <property type="entry name" value="Putative ccr4-not transcription complex subunit 4"/>
    <property type="match status" value="1"/>
</dbReference>
<reference evidence="31" key="1">
    <citation type="submission" date="2021-01" db="UniProtKB">
        <authorList>
            <consortium name="EnsemblMetazoa"/>
        </authorList>
    </citation>
    <scope>IDENTIFICATION</scope>
</reference>
<feature type="region of interest" description="Disordered" evidence="27">
    <location>
        <begin position="730"/>
        <end position="890"/>
    </location>
</feature>
<feature type="region of interest" description="Disordered" evidence="27">
    <location>
        <begin position="955"/>
        <end position="1077"/>
    </location>
</feature>
<evidence type="ECO:0000256" key="13">
    <source>
        <dbReference type="ARBA" id="ARBA00022833"/>
    </source>
</evidence>
<evidence type="ECO:0000256" key="10">
    <source>
        <dbReference type="ARBA" id="ARBA00022723"/>
    </source>
</evidence>
<dbReference type="SUPFAM" id="SSF57850">
    <property type="entry name" value="RING/U-box"/>
    <property type="match status" value="1"/>
</dbReference>
<dbReference type="InterPro" id="IPR003954">
    <property type="entry name" value="RRM_euk-type"/>
</dbReference>
<feature type="compositionally biased region" description="Low complexity" evidence="27">
    <location>
        <begin position="656"/>
        <end position="673"/>
    </location>
</feature>
<evidence type="ECO:0000256" key="14">
    <source>
        <dbReference type="ARBA" id="ARBA00022843"/>
    </source>
</evidence>
<dbReference type="InterPro" id="IPR013083">
    <property type="entry name" value="Znf_RING/FYVE/PHD"/>
</dbReference>
<evidence type="ECO:0000256" key="7">
    <source>
        <dbReference type="ARBA" id="ARBA00022490"/>
    </source>
</evidence>
<evidence type="ECO:0000259" key="30">
    <source>
        <dbReference type="PROSITE" id="PS50103"/>
    </source>
</evidence>
<dbReference type="InterPro" id="IPR035979">
    <property type="entry name" value="RBD_domain_sf"/>
</dbReference>
<dbReference type="CDD" id="cd16618">
    <property type="entry name" value="mRING-HC-C4C4_CNOT4"/>
    <property type="match status" value="1"/>
</dbReference>
<dbReference type="OMA" id="GESKECQ"/>
<dbReference type="EnsemblMetazoa" id="XM_022813538">
    <property type="protein sequence ID" value="XP_022669273"/>
    <property type="gene ID" value="LOC111253721"/>
</dbReference>
<dbReference type="AlphaFoldDB" id="A0A7M7MDX3"/>
<accession>A0A7M7MDX3</accession>
<dbReference type="GeneID" id="111253721"/>
<keyword evidence="11 26" id="KW-0863">Zinc-finger</keyword>
<dbReference type="Pfam" id="PF14570">
    <property type="entry name" value="zf-RING_4"/>
    <property type="match status" value="1"/>
</dbReference>
<evidence type="ECO:0000256" key="18">
    <source>
        <dbReference type="ARBA" id="ARBA00057081"/>
    </source>
</evidence>
<sequence>MSQDEAAECPLCMEPLELDDLSFYPCTCGYQICRFCWHRLRTDENGLCPACRKQYSEDPANFKPLSVDEMQQKAKNERKAKKQRLVENRKHLANVRVVQKNLVFVVGLPTRLACQEQLKRHECFGKFGKIHKVVVNQSTSYAGVQGPSASAYVTYFRSEDALRAIEAVNNVRVDGKTLKASLGTTKYCNHFLKGGQCPKSDCMYLHELGDEAASFTKEQMQAGKHTEYERRLHEQLNHTGGCGNNGSTNQRGESKECQTLQHQQQHKFFQKENSCGNNKIAGQRSSPLPATERVPGSHLPAQLPPSATGMANNSNNKQQQQQLSAKNEGGGSVGGGNGGRRTRHKSSECSSEEASSCEEQLQLHNNQKSPATPLSERSDSPDLERLVGQTADETPDDDDDDCEDEDDEDDEEKEEEEEEAVGGEKEREAVINHDHNQEEEDVEENISDAKKQYDGSRTSASAETLAEAATTGCNQIRTRHGHEINHRVHQQQQQSNQRTIGTPQQCKHLQQLHAQQQQQQQHRPITQEGQHQHLRSSSPSCNQAQQSSCSAPKQYHLQNELPSQNRQAILLREDRRNHQHQHHHLQQNPFHQHSCDTPPSPDSGGDGALRNSGVSAKGVMQQLQGLNQLSLGCQVHPSSHSSVQDHLLQHQHASPHQQTVNIQQQQQHHLFQQQHHHNLQRSSSREQLQPMAANKQQSNSLVNDIELDFDPIYISRKGLADLIEREQHHPLGAPSLTHPHQVGSSSGPNPNNPGNRLANLLPFGRMPPSRPSPPGIAPLSAPSAHLPGGSHHIGNQATSSSFPPGLGGPMGPMSGLGAPPSQLGTQMAPPPDHPNSHGSPHQGMRRAPPPGFGPPIPLPPQQSSGHFGTFGQTPPPMGPPGGHPHGAGSIASYYTAAGTKNDMAPPPGSSFGFRAYSGGQPSVVIPGGVASSGHCDDLLNMKEQQEQFRQLLPSVNISFGPPPHHHTPGSPTSCGSSMATGSTTNANSLPPPPGLMGALPQQHNQRQQPPLNMLTHHSGVHGGNSLHHTGSGHHGSSGWPDAFQDPAILSSSRHTHIAQPSTATTGPATDQLPSSYF</sequence>
<feature type="domain" description="C3H1-type" evidence="30">
    <location>
        <begin position="182"/>
        <end position="209"/>
    </location>
</feature>
<dbReference type="Gene3D" id="3.30.70.330">
    <property type="match status" value="1"/>
</dbReference>
<dbReference type="PROSITE" id="PS50102">
    <property type="entry name" value="RRM"/>
    <property type="match status" value="1"/>
</dbReference>
<feature type="compositionally biased region" description="Low complexity" evidence="27">
    <location>
        <begin position="536"/>
        <end position="552"/>
    </location>
</feature>
<feature type="region of interest" description="Disordered" evidence="27">
    <location>
        <begin position="275"/>
        <end position="466"/>
    </location>
</feature>
<dbReference type="PROSITE" id="PS50089">
    <property type="entry name" value="ZF_RING_2"/>
    <property type="match status" value="1"/>
</dbReference>
<keyword evidence="17" id="KW-0539">Nucleus</keyword>
<feature type="compositionally biased region" description="Basic and acidic residues" evidence="27">
    <location>
        <begin position="422"/>
        <end position="436"/>
    </location>
</feature>
<evidence type="ECO:0000256" key="20">
    <source>
        <dbReference type="ARBA" id="ARBA00071435"/>
    </source>
</evidence>
<feature type="compositionally biased region" description="Low complexity" evidence="27">
    <location>
        <begin position="811"/>
        <end position="821"/>
    </location>
</feature>
<comment type="catalytic activity">
    <reaction evidence="1">
        <text>S-ubiquitinyl-[E2 ubiquitin-conjugating enzyme]-L-cysteine + [acceptor protein]-L-lysine = [E2 ubiquitin-conjugating enzyme]-L-cysteine + N(6)-ubiquitinyl-[acceptor protein]-L-lysine.</text>
        <dbReference type="EC" id="2.3.2.27"/>
    </reaction>
</comment>
<dbReference type="CDD" id="cd12438">
    <property type="entry name" value="RRM_CNOT4"/>
    <property type="match status" value="1"/>
</dbReference>
<dbReference type="PANTHER" id="PTHR12603:SF0">
    <property type="entry name" value="CCR4-NOT TRANSCRIPTION COMPLEX SUBUNIT 4"/>
    <property type="match status" value="1"/>
</dbReference>
<dbReference type="GO" id="GO:0005829">
    <property type="term" value="C:cytosol"/>
    <property type="evidence" value="ECO:0007669"/>
    <property type="project" value="UniProtKB-ARBA"/>
</dbReference>
<evidence type="ECO:0000313" key="32">
    <source>
        <dbReference type="Proteomes" id="UP000594260"/>
    </source>
</evidence>
<feature type="domain" description="RING-type" evidence="28">
    <location>
        <begin position="9"/>
        <end position="52"/>
    </location>
</feature>
<evidence type="ECO:0000256" key="19">
    <source>
        <dbReference type="ARBA" id="ARBA00062432"/>
    </source>
</evidence>
<keyword evidence="16" id="KW-0175">Coiled coil</keyword>
<dbReference type="KEGG" id="vde:111253721"/>
<feature type="compositionally biased region" description="Polar residues" evidence="27">
    <location>
        <begin position="974"/>
        <end position="988"/>
    </location>
</feature>
<evidence type="ECO:0000256" key="25">
    <source>
        <dbReference type="PROSITE-ProRule" id="PRU00176"/>
    </source>
</evidence>
<feature type="compositionally biased region" description="Acidic residues" evidence="27">
    <location>
        <begin position="437"/>
        <end position="446"/>
    </location>
</feature>
<feature type="compositionally biased region" description="Gly residues" evidence="27">
    <location>
        <begin position="328"/>
        <end position="339"/>
    </location>
</feature>
<keyword evidence="15 25" id="KW-0694">RNA-binding</keyword>
<feature type="compositionally biased region" description="Pro residues" evidence="27">
    <location>
        <begin position="873"/>
        <end position="882"/>
    </location>
</feature>
<evidence type="ECO:0000256" key="16">
    <source>
        <dbReference type="ARBA" id="ARBA00023054"/>
    </source>
</evidence>
<dbReference type="EnsemblMetazoa" id="XM_022813543">
    <property type="protein sequence ID" value="XP_022669278"/>
    <property type="gene ID" value="LOC111253721"/>
</dbReference>
<keyword evidence="8" id="KW-0597">Phosphoprotein</keyword>
<dbReference type="Pfam" id="PF00076">
    <property type="entry name" value="RRM_1"/>
    <property type="match status" value="1"/>
</dbReference>
<dbReference type="FunFam" id="3.30.40.10:FF:000006">
    <property type="entry name" value="CCR4-NOT transcription complex subunit 4"/>
    <property type="match status" value="1"/>
</dbReference>
<dbReference type="RefSeq" id="XP_022669273.1">
    <property type="nucleotide sequence ID" value="XM_022813538.1"/>
</dbReference>
<feature type="region of interest" description="Disordered" evidence="27">
    <location>
        <begin position="637"/>
        <end position="699"/>
    </location>
</feature>
<keyword evidence="6" id="KW-0488">Methylation</keyword>
<evidence type="ECO:0000256" key="8">
    <source>
        <dbReference type="ARBA" id="ARBA00022553"/>
    </source>
</evidence>
<evidence type="ECO:0000256" key="6">
    <source>
        <dbReference type="ARBA" id="ARBA00022481"/>
    </source>
</evidence>
<dbReference type="GO" id="GO:0016567">
    <property type="term" value="P:protein ubiquitination"/>
    <property type="evidence" value="ECO:0007669"/>
    <property type="project" value="TreeGrafter"/>
</dbReference>
<dbReference type="SUPFAM" id="SSF54928">
    <property type="entry name" value="RNA-binding domain, RBD"/>
    <property type="match status" value="1"/>
</dbReference>
<dbReference type="InterPro" id="IPR001841">
    <property type="entry name" value="Znf_RING"/>
</dbReference>
<name>A0A7M7MDX3_VARDE</name>
<dbReference type="EnsemblMetazoa" id="XM_022813541">
    <property type="protein sequence ID" value="XP_022669276"/>
    <property type="gene ID" value="LOC111253721"/>
</dbReference>
<dbReference type="GO" id="GO:0008270">
    <property type="term" value="F:zinc ion binding"/>
    <property type="evidence" value="ECO:0007669"/>
    <property type="project" value="UniProtKB-KW"/>
</dbReference>
<dbReference type="RefSeq" id="XP_022669278.1">
    <property type="nucleotide sequence ID" value="XM_022813543.1"/>
</dbReference>
<keyword evidence="7" id="KW-0963">Cytoplasm</keyword>
<protein>
    <recommendedName>
        <fullName evidence="20">CCR4-NOT transcription complex subunit 4</fullName>
        <ecNumber evidence="5">2.3.2.27</ecNumber>
    </recommendedName>
    <alternativeName>
        <fullName evidence="23">CCR4-associated factor 4</fullName>
    </alternativeName>
    <alternativeName>
        <fullName evidence="24">E3 ubiquitin-protein ligase CNOT4</fullName>
    </alternativeName>
    <alternativeName>
        <fullName evidence="21">Potential transcriptional repressor NOT4Hp</fullName>
    </alternativeName>
    <alternativeName>
        <fullName evidence="22">RING-type E3 ubiquitin transferase CNOT4</fullName>
    </alternativeName>
</protein>
<dbReference type="InterPro" id="IPR034261">
    <property type="entry name" value="CNOT4_RRM"/>
</dbReference>
<evidence type="ECO:0000256" key="9">
    <source>
        <dbReference type="ARBA" id="ARBA00022679"/>
    </source>
</evidence>
<evidence type="ECO:0000256" key="2">
    <source>
        <dbReference type="ARBA" id="ARBA00004123"/>
    </source>
</evidence>
<keyword evidence="10 26" id="KW-0479">Metal-binding</keyword>
<keyword evidence="32" id="KW-1185">Reference proteome</keyword>